<evidence type="ECO:0000256" key="1">
    <source>
        <dbReference type="SAM" id="MobiDB-lite"/>
    </source>
</evidence>
<keyword evidence="3" id="KW-1185">Reference proteome</keyword>
<proteinExistence type="predicted"/>
<accession>A0A830BUG7</accession>
<protein>
    <submittedName>
        <fullName evidence="2">Uncharacterized protein</fullName>
    </submittedName>
</protein>
<name>A0A830BUG7_9LAMI</name>
<sequence length="57" mass="5771">MAPASPLTAPSNSPPDSPRSSSPLPPSIGAYGQLGNRGGGKGDAWFGAGRLTFWRSS</sequence>
<dbReference type="EMBL" id="BMAC01000250">
    <property type="protein sequence ID" value="GFP91617.1"/>
    <property type="molecule type" value="Genomic_DNA"/>
</dbReference>
<reference evidence="2" key="1">
    <citation type="submission" date="2020-07" db="EMBL/GenBank/DDBJ databases">
        <title>Ethylene signaling mediates host invasion by parasitic plants.</title>
        <authorList>
            <person name="Yoshida S."/>
        </authorList>
    </citation>
    <scope>NUCLEOTIDE SEQUENCE</scope>
    <source>
        <strain evidence="2">Okayama</strain>
    </source>
</reference>
<feature type="region of interest" description="Disordered" evidence="1">
    <location>
        <begin position="1"/>
        <end position="43"/>
    </location>
</feature>
<dbReference type="Proteomes" id="UP000653305">
    <property type="component" value="Unassembled WGS sequence"/>
</dbReference>
<comment type="caution">
    <text evidence="2">The sequence shown here is derived from an EMBL/GenBank/DDBJ whole genome shotgun (WGS) entry which is preliminary data.</text>
</comment>
<dbReference type="AlphaFoldDB" id="A0A830BUG7"/>
<evidence type="ECO:0000313" key="2">
    <source>
        <dbReference type="EMBL" id="GFP91617.1"/>
    </source>
</evidence>
<organism evidence="2 3">
    <name type="scientific">Phtheirospermum japonicum</name>
    <dbReference type="NCBI Taxonomy" id="374723"/>
    <lineage>
        <taxon>Eukaryota</taxon>
        <taxon>Viridiplantae</taxon>
        <taxon>Streptophyta</taxon>
        <taxon>Embryophyta</taxon>
        <taxon>Tracheophyta</taxon>
        <taxon>Spermatophyta</taxon>
        <taxon>Magnoliopsida</taxon>
        <taxon>eudicotyledons</taxon>
        <taxon>Gunneridae</taxon>
        <taxon>Pentapetalae</taxon>
        <taxon>asterids</taxon>
        <taxon>lamiids</taxon>
        <taxon>Lamiales</taxon>
        <taxon>Orobanchaceae</taxon>
        <taxon>Orobanchaceae incertae sedis</taxon>
        <taxon>Phtheirospermum</taxon>
    </lineage>
</organism>
<gene>
    <name evidence="2" type="ORF">PHJA_001305700</name>
</gene>
<evidence type="ECO:0000313" key="3">
    <source>
        <dbReference type="Proteomes" id="UP000653305"/>
    </source>
</evidence>